<dbReference type="SUPFAM" id="SSF48452">
    <property type="entry name" value="TPR-like"/>
    <property type="match status" value="1"/>
</dbReference>
<organism evidence="2 3">
    <name type="scientific">Candidatus Tenderia electrophaga</name>
    <dbReference type="NCBI Taxonomy" id="1748243"/>
    <lineage>
        <taxon>Bacteria</taxon>
        <taxon>Pseudomonadati</taxon>
        <taxon>Pseudomonadota</taxon>
        <taxon>Gammaproteobacteria</taxon>
        <taxon>Candidatus Tenderiales</taxon>
        <taxon>Candidatus Tenderiaceae</taxon>
        <taxon>Candidatus Tenderia</taxon>
    </lineage>
</organism>
<keyword evidence="3" id="KW-1185">Reference proteome</keyword>
<evidence type="ECO:0000313" key="2">
    <source>
        <dbReference type="EMBL" id="ALP52473.1"/>
    </source>
</evidence>
<feature type="signal peptide" evidence="1">
    <location>
        <begin position="1"/>
        <end position="24"/>
    </location>
</feature>
<evidence type="ECO:0000256" key="1">
    <source>
        <dbReference type="SAM" id="SignalP"/>
    </source>
</evidence>
<gene>
    <name evidence="2" type="ORF">Tel_04540</name>
</gene>
<dbReference type="EMBL" id="CP013099">
    <property type="protein sequence ID" value="ALP52473.1"/>
    <property type="molecule type" value="Genomic_DNA"/>
</dbReference>
<evidence type="ECO:0008006" key="4">
    <source>
        <dbReference type="Google" id="ProtNLM"/>
    </source>
</evidence>
<evidence type="ECO:0000313" key="3">
    <source>
        <dbReference type="Proteomes" id="UP000055136"/>
    </source>
</evidence>
<dbReference type="Proteomes" id="UP000055136">
    <property type="component" value="Chromosome"/>
</dbReference>
<name>A0A0S2TBD7_9GAMM</name>
<dbReference type="STRING" id="1748243.Tel_04540"/>
<accession>A0A0S2TBD7</accession>
<protein>
    <recommendedName>
        <fullName evidence="4">Tetratricopeptide repeat protein</fullName>
    </recommendedName>
</protein>
<dbReference type="AlphaFoldDB" id="A0A0S2TBD7"/>
<reference evidence="2" key="1">
    <citation type="submission" date="2015-10" db="EMBL/GenBank/DDBJ databases">
        <title>Description of Candidatus Tenderia electrophaga gen. nov, sp. nov., an Uncultivated Electroautotroph from a Biocathode Enrichment.</title>
        <authorList>
            <person name="Eddie B.J."/>
            <person name="Malanoski A.P."/>
            <person name="Wang Z."/>
            <person name="Hall R.J."/>
            <person name="Oh S.D."/>
            <person name="Heiner C."/>
            <person name="Lin B."/>
            <person name="Strycharz-Glaven S.M."/>
        </authorList>
    </citation>
    <scope>NUCLEOTIDE SEQUENCE [LARGE SCALE GENOMIC DNA]</scope>
    <source>
        <strain evidence="2">NRL1</strain>
    </source>
</reference>
<sequence>MNSSQLTSLAILGLSLIFSQQSFAIGDAAKPLQQQWAEVKYQTPEKAREDAFEKLAEQAKQVEQQHPQDPEVLVWEAIILSTYAGEKGGFGALGLCKDAKALLERAEKIDPNVLNGSIYTSLGSLYYQVPGWPIGFGNDDKAEKYLKKALALNPDGIDANFFYGDYLLEEGRYQEAVAALEKALHAPARPEREIADAGRRAEIQAKLKQAKDEL</sequence>
<dbReference type="Pfam" id="PF13432">
    <property type="entry name" value="TPR_16"/>
    <property type="match status" value="1"/>
</dbReference>
<dbReference type="Gene3D" id="1.25.40.10">
    <property type="entry name" value="Tetratricopeptide repeat domain"/>
    <property type="match status" value="1"/>
</dbReference>
<proteinExistence type="predicted"/>
<dbReference type="InterPro" id="IPR011990">
    <property type="entry name" value="TPR-like_helical_dom_sf"/>
</dbReference>
<dbReference type="KEGG" id="tee:Tel_04540"/>
<feature type="chain" id="PRO_5006604908" description="Tetratricopeptide repeat protein" evidence="1">
    <location>
        <begin position="25"/>
        <end position="214"/>
    </location>
</feature>
<keyword evidence="1" id="KW-0732">Signal</keyword>